<feature type="transmembrane region" description="Helical" evidence="11">
    <location>
        <begin position="225"/>
        <end position="248"/>
    </location>
</feature>
<evidence type="ECO:0000256" key="1">
    <source>
        <dbReference type="ARBA" id="ARBA00004651"/>
    </source>
</evidence>
<sequence>MNPLIRQHRYAFGVTLRRLFAQPFSSLANILVITLALAIPLLGAAALMSLRPVASHLAADPEMTVFMKVDATSAETDAVADRIRRDHAGEIEDLRTVRRDRALADLKANPAYAQALAVLPDNPLPDAIVVTLKGEDLAKRSEKLAAIWKTWTKVDLVQVDSAWVQRLEAILRFARAALLFLAVVVAVAVLAAVFNTVRMQALAQREEIGVARLVGATESFVRRPFLYLGAVSCAAAALAAIGLVAVVLDPLNAALADLARSYGTEFALRLPQWEWLAAFVVGVALLGALSARWSVTRNTRF</sequence>
<feature type="transmembrane region" description="Helical" evidence="11">
    <location>
        <begin position="173"/>
        <end position="197"/>
    </location>
</feature>
<comment type="similarity">
    <text evidence="2 10">Belongs to the ABC-4 integral membrane protein family. FtsX subfamily.</text>
</comment>
<dbReference type="RefSeq" id="WP_124077957.1">
    <property type="nucleotide sequence ID" value="NZ_UWPJ01000008.1"/>
</dbReference>
<dbReference type="Proteomes" id="UP000277294">
    <property type="component" value="Unassembled WGS sequence"/>
</dbReference>
<keyword evidence="4 10" id="KW-1003">Cell membrane</keyword>
<dbReference type="AlphaFoldDB" id="A0A3P4B0S3"/>
<evidence type="ECO:0000313" key="14">
    <source>
        <dbReference type="EMBL" id="VCU68725.1"/>
    </source>
</evidence>
<evidence type="ECO:0000256" key="5">
    <source>
        <dbReference type="ARBA" id="ARBA00022618"/>
    </source>
</evidence>
<feature type="domain" description="FtsX extracellular" evidence="13">
    <location>
        <begin position="62"/>
        <end position="155"/>
    </location>
</feature>
<evidence type="ECO:0000256" key="11">
    <source>
        <dbReference type="SAM" id="Phobius"/>
    </source>
</evidence>
<evidence type="ECO:0000256" key="2">
    <source>
        <dbReference type="ARBA" id="ARBA00007379"/>
    </source>
</evidence>
<dbReference type="PANTHER" id="PTHR47755">
    <property type="entry name" value="CELL DIVISION PROTEIN FTSX"/>
    <property type="match status" value="1"/>
</dbReference>
<dbReference type="GO" id="GO:0051301">
    <property type="term" value="P:cell division"/>
    <property type="evidence" value="ECO:0007669"/>
    <property type="project" value="UniProtKB-KW"/>
</dbReference>
<dbReference type="Gene3D" id="3.30.70.3040">
    <property type="match status" value="1"/>
</dbReference>
<evidence type="ECO:0000256" key="6">
    <source>
        <dbReference type="ARBA" id="ARBA00022692"/>
    </source>
</evidence>
<dbReference type="EMBL" id="UWPJ01000008">
    <property type="protein sequence ID" value="VCU68725.1"/>
    <property type="molecule type" value="Genomic_DNA"/>
</dbReference>
<dbReference type="Pfam" id="PF02687">
    <property type="entry name" value="FtsX"/>
    <property type="match status" value="1"/>
</dbReference>
<evidence type="ECO:0000259" key="12">
    <source>
        <dbReference type="Pfam" id="PF02687"/>
    </source>
</evidence>
<evidence type="ECO:0000313" key="15">
    <source>
        <dbReference type="Proteomes" id="UP000277294"/>
    </source>
</evidence>
<evidence type="ECO:0000256" key="9">
    <source>
        <dbReference type="ARBA" id="ARBA00023306"/>
    </source>
</evidence>
<comment type="function">
    <text evidence="10">Part of the ABC transporter FtsEX involved in cellular division.</text>
</comment>
<dbReference type="Pfam" id="PF18075">
    <property type="entry name" value="FtsX_ECD"/>
    <property type="match status" value="1"/>
</dbReference>
<reference evidence="14 15" key="1">
    <citation type="submission" date="2018-10" db="EMBL/GenBank/DDBJ databases">
        <authorList>
            <person name="Criscuolo A."/>
        </authorList>
    </citation>
    <scope>NUCLEOTIDE SEQUENCE [LARGE SCALE GENOMIC DNA]</scope>
    <source>
        <strain evidence="14">DnA1</strain>
    </source>
</reference>
<protein>
    <recommendedName>
        <fullName evidence="3 10">Cell division protein FtsX</fullName>
    </recommendedName>
</protein>
<evidence type="ECO:0000256" key="7">
    <source>
        <dbReference type="ARBA" id="ARBA00022989"/>
    </source>
</evidence>
<evidence type="ECO:0000256" key="8">
    <source>
        <dbReference type="ARBA" id="ARBA00023136"/>
    </source>
</evidence>
<dbReference type="PIRSF" id="PIRSF003097">
    <property type="entry name" value="FtsX"/>
    <property type="match status" value="1"/>
</dbReference>
<gene>
    <name evidence="14" type="primary">ftsX</name>
    <name evidence="14" type="ORF">PIGHUM_00783</name>
</gene>
<dbReference type="InterPro" id="IPR003838">
    <property type="entry name" value="ABC3_permease_C"/>
</dbReference>
<dbReference type="PANTHER" id="PTHR47755:SF1">
    <property type="entry name" value="CELL DIVISION PROTEIN FTSX"/>
    <property type="match status" value="1"/>
</dbReference>
<keyword evidence="7 11" id="KW-1133">Transmembrane helix</keyword>
<dbReference type="InterPro" id="IPR040690">
    <property type="entry name" value="FtsX_ECD"/>
</dbReference>
<accession>A0A3P4B0S3</accession>
<evidence type="ECO:0000256" key="10">
    <source>
        <dbReference type="PIRNR" id="PIRNR003097"/>
    </source>
</evidence>
<organism evidence="14 15">
    <name type="scientific">Pigmentiphaga humi</name>
    <dbReference type="NCBI Taxonomy" id="2478468"/>
    <lineage>
        <taxon>Bacteria</taxon>
        <taxon>Pseudomonadati</taxon>
        <taxon>Pseudomonadota</taxon>
        <taxon>Betaproteobacteria</taxon>
        <taxon>Burkholderiales</taxon>
        <taxon>Alcaligenaceae</taxon>
        <taxon>Pigmentiphaga</taxon>
    </lineage>
</organism>
<keyword evidence="9 10" id="KW-0131">Cell cycle</keyword>
<dbReference type="OrthoDB" id="9813411at2"/>
<feature type="transmembrane region" description="Helical" evidence="11">
    <location>
        <begin position="275"/>
        <end position="295"/>
    </location>
</feature>
<feature type="domain" description="ABC3 transporter permease C-terminal" evidence="12">
    <location>
        <begin position="180"/>
        <end position="289"/>
    </location>
</feature>
<keyword evidence="6 11" id="KW-0812">Transmembrane</keyword>
<keyword evidence="5 10" id="KW-0132">Cell division</keyword>
<evidence type="ECO:0000256" key="3">
    <source>
        <dbReference type="ARBA" id="ARBA00021907"/>
    </source>
</evidence>
<keyword evidence="10" id="KW-0997">Cell inner membrane</keyword>
<name>A0A3P4B0S3_9BURK</name>
<evidence type="ECO:0000256" key="4">
    <source>
        <dbReference type="ARBA" id="ARBA00022475"/>
    </source>
</evidence>
<keyword evidence="8 10" id="KW-0472">Membrane</keyword>
<dbReference type="GO" id="GO:0005886">
    <property type="term" value="C:plasma membrane"/>
    <property type="evidence" value="ECO:0007669"/>
    <property type="project" value="UniProtKB-SubCell"/>
</dbReference>
<dbReference type="InterPro" id="IPR004513">
    <property type="entry name" value="FtsX"/>
</dbReference>
<dbReference type="GO" id="GO:0032153">
    <property type="term" value="C:cell division site"/>
    <property type="evidence" value="ECO:0007669"/>
    <property type="project" value="TreeGrafter"/>
</dbReference>
<feature type="transmembrane region" description="Helical" evidence="11">
    <location>
        <begin position="27"/>
        <end position="48"/>
    </location>
</feature>
<evidence type="ECO:0000259" key="13">
    <source>
        <dbReference type="Pfam" id="PF18075"/>
    </source>
</evidence>
<proteinExistence type="inferred from homology"/>
<comment type="subcellular location">
    <subcellularLocation>
        <location evidence="10">Cell inner membrane</location>
    </subcellularLocation>
    <subcellularLocation>
        <location evidence="1">Cell membrane</location>
        <topology evidence="1">Multi-pass membrane protein</topology>
    </subcellularLocation>
</comment>
<keyword evidence="15" id="KW-1185">Reference proteome</keyword>